<organism evidence="1 2">
    <name type="scientific">Persea americana</name>
    <name type="common">Avocado</name>
    <dbReference type="NCBI Taxonomy" id="3435"/>
    <lineage>
        <taxon>Eukaryota</taxon>
        <taxon>Viridiplantae</taxon>
        <taxon>Streptophyta</taxon>
        <taxon>Embryophyta</taxon>
        <taxon>Tracheophyta</taxon>
        <taxon>Spermatophyta</taxon>
        <taxon>Magnoliopsida</taxon>
        <taxon>Magnoliidae</taxon>
        <taxon>Laurales</taxon>
        <taxon>Lauraceae</taxon>
        <taxon>Persea</taxon>
    </lineage>
</organism>
<keyword evidence="2" id="KW-1185">Reference proteome</keyword>
<comment type="caution">
    <text evidence="1">The sequence shown here is derived from an EMBL/GenBank/DDBJ whole genome shotgun (WGS) entry which is preliminary data.</text>
</comment>
<proteinExistence type="predicted"/>
<reference evidence="1 2" key="1">
    <citation type="journal article" date="2022" name="Hortic Res">
        <title>A haplotype resolved chromosomal level avocado genome allows analysis of novel avocado genes.</title>
        <authorList>
            <person name="Nath O."/>
            <person name="Fletcher S.J."/>
            <person name="Hayward A."/>
            <person name="Shaw L.M."/>
            <person name="Masouleh A.K."/>
            <person name="Furtado A."/>
            <person name="Henry R.J."/>
            <person name="Mitter N."/>
        </authorList>
    </citation>
    <scope>NUCLEOTIDE SEQUENCE [LARGE SCALE GENOMIC DNA]</scope>
    <source>
        <strain evidence="2">cv. Hass</strain>
    </source>
</reference>
<protein>
    <submittedName>
        <fullName evidence="1">Uncharacterized protein</fullName>
    </submittedName>
</protein>
<dbReference type="EMBL" id="CM056814">
    <property type="protein sequence ID" value="KAJ8628114.1"/>
    <property type="molecule type" value="Genomic_DNA"/>
</dbReference>
<gene>
    <name evidence="1" type="ORF">MRB53_021421</name>
</gene>
<accession>A0ACC2L3W1</accession>
<name>A0ACC2L3W1_PERAE</name>
<evidence type="ECO:0000313" key="1">
    <source>
        <dbReference type="EMBL" id="KAJ8628114.1"/>
    </source>
</evidence>
<dbReference type="Proteomes" id="UP001234297">
    <property type="component" value="Chromosome 6"/>
</dbReference>
<sequence>MDAAKPLRFIPSNPKKPRSNLCIVLAVLAVSLAVFFFLFAAAAAGGRDRSEKRQRGGFGIVIDGGSTGTRIHVFEFSAEGGIPVLEMVGSGESVVVSMKVSPGLSDYAEDVDGAGRSIAELLEFGKGKVPKERWEETEVRLMATAGLRRLEVAAQERVLESCRRVLRSSGFRFQDDWASVISGSDEGIYAWIAANYAMGSLGGDPQQTTGIVELGGASAQVTFVSSEPLPPEYSHTLKFGGTTYRLYSHSLLHFGQNAAYESLRKLLVSGDLKLSAESVQSGISPLDPCTPSGYSHGVQSGMLPSGVLSLKSTSLSTLRARGNFSECRSAALMLLQKGKGECMHEHCRIGSTFIPHLQGKFLATENFFYTSKFFGLASTASLSDLILAGKQFCGKDWLWLKKKYHLLTQEDLLHYCFSSAYIVALLHDSLGFALDDKSRIQFVNQVGGMPIDWALGAFILLKTDNAGGRKGLITSILGDDPSSLLSLFIVSTVLVFTVCSICKWRKPQLKTIYDLEKGRYIVTRVNR</sequence>
<evidence type="ECO:0000313" key="2">
    <source>
        <dbReference type="Proteomes" id="UP001234297"/>
    </source>
</evidence>